<protein>
    <recommendedName>
        <fullName evidence="6">Hydrophobin</fullName>
    </recommendedName>
</protein>
<proteinExistence type="inferred from homology"/>
<comment type="subcellular location">
    <subcellularLocation>
        <location evidence="1 6">Secreted</location>
        <location evidence="1 6">Cell wall</location>
    </subcellularLocation>
</comment>
<dbReference type="InterPro" id="IPR001338">
    <property type="entry name" value="Class_I_Hydrophobin"/>
</dbReference>
<reference evidence="7 8" key="1">
    <citation type="submission" date="2019-02" db="EMBL/GenBank/DDBJ databases">
        <title>Genome sequencing of the rare red list fungi Phlebia centrifuga.</title>
        <authorList>
            <person name="Buettner E."/>
            <person name="Kellner H."/>
        </authorList>
    </citation>
    <scope>NUCLEOTIDE SEQUENCE [LARGE SCALE GENOMIC DNA]</scope>
    <source>
        <strain evidence="7 8">DSM 108282</strain>
    </source>
</reference>
<dbReference type="SMART" id="SM00075">
    <property type="entry name" value="HYDRO"/>
    <property type="match status" value="1"/>
</dbReference>
<dbReference type="Pfam" id="PF01185">
    <property type="entry name" value="Hydrophobin"/>
    <property type="match status" value="1"/>
</dbReference>
<comment type="caution">
    <text evidence="7">The sequence shown here is derived from an EMBL/GenBank/DDBJ whole genome shotgun (WGS) entry which is preliminary data.</text>
</comment>
<organism evidence="7 8">
    <name type="scientific">Hermanssonia centrifuga</name>
    <dbReference type="NCBI Taxonomy" id="98765"/>
    <lineage>
        <taxon>Eukaryota</taxon>
        <taxon>Fungi</taxon>
        <taxon>Dikarya</taxon>
        <taxon>Basidiomycota</taxon>
        <taxon>Agaricomycotina</taxon>
        <taxon>Agaricomycetes</taxon>
        <taxon>Polyporales</taxon>
        <taxon>Meruliaceae</taxon>
        <taxon>Hermanssonia</taxon>
    </lineage>
</organism>
<dbReference type="EMBL" id="SGPJ01000058">
    <property type="protein sequence ID" value="THH00139.1"/>
    <property type="molecule type" value="Genomic_DNA"/>
</dbReference>
<name>A0A4S4KNM4_9APHY</name>
<evidence type="ECO:0000256" key="2">
    <source>
        <dbReference type="ARBA" id="ARBA00010446"/>
    </source>
</evidence>
<evidence type="ECO:0000256" key="1">
    <source>
        <dbReference type="ARBA" id="ARBA00004191"/>
    </source>
</evidence>
<dbReference type="CDD" id="cd23507">
    <property type="entry name" value="hydrophobin_I"/>
    <property type="match status" value="1"/>
</dbReference>
<keyword evidence="8" id="KW-1185">Reference proteome</keyword>
<gene>
    <name evidence="7" type="ORF">EW026_g2335</name>
</gene>
<feature type="chain" id="PRO_5020902584" description="Hydrophobin" evidence="6">
    <location>
        <begin position="23"/>
        <end position="142"/>
    </location>
</feature>
<evidence type="ECO:0000313" key="7">
    <source>
        <dbReference type="EMBL" id="THH00139.1"/>
    </source>
</evidence>
<evidence type="ECO:0000313" key="8">
    <source>
        <dbReference type="Proteomes" id="UP000309038"/>
    </source>
</evidence>
<dbReference type="GO" id="GO:0005199">
    <property type="term" value="F:structural constituent of cell wall"/>
    <property type="evidence" value="ECO:0007669"/>
    <property type="project" value="InterPro"/>
</dbReference>
<sequence length="142" mass="14133">MFARISATSLYVFVALGVLAVATPNPENAKRWGAPTTTPPVTTTVTETVTAPASTVTSVSQCNTGPVQCCQSVQSASSGGIVADLLGLLGIVLQDLNVDVGLTCSPISVIGVGGGECNASPVCCTDNSHGGLISIGCVPITL</sequence>
<comment type="similarity">
    <text evidence="2 6">Belongs to the fungal hydrophobin family.</text>
</comment>
<keyword evidence="4 6" id="KW-0964">Secreted</keyword>
<dbReference type="AlphaFoldDB" id="A0A4S4KNM4"/>
<evidence type="ECO:0000256" key="6">
    <source>
        <dbReference type="RuleBase" id="RU365009"/>
    </source>
</evidence>
<keyword evidence="6" id="KW-0732">Signal</keyword>
<evidence type="ECO:0000256" key="3">
    <source>
        <dbReference type="ARBA" id="ARBA00022512"/>
    </source>
</evidence>
<dbReference type="GO" id="GO:0009277">
    <property type="term" value="C:fungal-type cell wall"/>
    <property type="evidence" value="ECO:0007669"/>
    <property type="project" value="InterPro"/>
</dbReference>
<evidence type="ECO:0000256" key="5">
    <source>
        <dbReference type="ARBA" id="ARBA00023157"/>
    </source>
</evidence>
<accession>A0A4S4KNM4</accession>
<keyword evidence="5 6" id="KW-1015">Disulfide bond</keyword>
<feature type="signal peptide" evidence="6">
    <location>
        <begin position="1"/>
        <end position="22"/>
    </location>
</feature>
<keyword evidence="3 6" id="KW-0134">Cell wall</keyword>
<dbReference type="Proteomes" id="UP000309038">
    <property type="component" value="Unassembled WGS sequence"/>
</dbReference>
<evidence type="ECO:0000256" key="4">
    <source>
        <dbReference type="ARBA" id="ARBA00022525"/>
    </source>
</evidence>